<dbReference type="PANTHER" id="PTHR43566">
    <property type="entry name" value="CONSERVED PROTEIN"/>
    <property type="match status" value="1"/>
</dbReference>
<dbReference type="InterPro" id="IPR025420">
    <property type="entry name" value="DUF4143"/>
</dbReference>
<dbReference type="Pfam" id="PF13635">
    <property type="entry name" value="DUF4143"/>
    <property type="match status" value="1"/>
</dbReference>
<feature type="domain" description="DUF4143" evidence="1">
    <location>
        <begin position="1"/>
        <end position="77"/>
    </location>
</feature>
<dbReference type="AlphaFoldDB" id="F7XTQ7"/>
<accession>F7XTQ7</accession>
<dbReference type="Proteomes" id="UP000006639">
    <property type="component" value="Chromosome"/>
</dbReference>
<dbReference type="EMBL" id="CP002130">
    <property type="protein sequence ID" value="AEI89266.1"/>
    <property type="molecule type" value="Genomic_DNA"/>
</dbReference>
<dbReference type="PANTHER" id="PTHR43566:SF2">
    <property type="entry name" value="DUF4143 DOMAIN-CONTAINING PROTEIN"/>
    <property type="match status" value="1"/>
</dbReference>
<dbReference type="HOGENOM" id="CLU_1765936_0_0_5"/>
<reference evidence="2 3" key="1">
    <citation type="journal article" date="2011" name="Mol. Biol. Evol.">
        <title>Phylogenomic evidence for the presence of a flagellum and cbb3 oxidase in the free-living mitochondrial ancestor.</title>
        <authorList>
            <person name="Sassera D."/>
            <person name="Lo N."/>
            <person name="Epis S."/>
            <person name="D'Auria G."/>
            <person name="Montagna M."/>
            <person name="Comandatore F."/>
            <person name="Horner D."/>
            <person name="Pereto J."/>
            <person name="Luciano A.M."/>
            <person name="Franciosi F."/>
            <person name="Ferri E."/>
            <person name="Crotti E."/>
            <person name="Bazzocchi C."/>
            <person name="Daffonchio D."/>
            <person name="Sacchi L."/>
            <person name="Moya A."/>
            <person name="Latorre A."/>
            <person name="Bandi C."/>
        </authorList>
    </citation>
    <scope>NUCLEOTIDE SEQUENCE [LARGE SCALE GENOMIC DNA]</scope>
    <source>
        <strain evidence="2 3">IricVA</strain>
    </source>
</reference>
<organism evidence="2 3">
    <name type="scientific">Midichloria mitochondrii (strain IricVA)</name>
    <dbReference type="NCBI Taxonomy" id="696127"/>
    <lineage>
        <taxon>Bacteria</taxon>
        <taxon>Pseudomonadati</taxon>
        <taxon>Pseudomonadota</taxon>
        <taxon>Alphaproteobacteria</taxon>
        <taxon>Rickettsiales</taxon>
        <taxon>Candidatus Midichloriaceae</taxon>
        <taxon>Candidatus Midichloria</taxon>
    </lineage>
</organism>
<name>F7XTQ7_MIDMI</name>
<proteinExistence type="predicted"/>
<gene>
    <name evidence="2" type="ordered locus">midi_00986</name>
</gene>
<protein>
    <submittedName>
        <fullName evidence="2">AA+ superfamily protein</fullName>
    </submittedName>
</protein>
<dbReference type="OrthoDB" id="9783412at2"/>
<sequence length="147" mass="17309">MPKFYLFDIGIANYLRRYEYRDMIGEEASRAFEHYFLLELMAYRAFSDKREEISFWCTKEGYEVDFVFQNHAFEVKISTPIQKRDLKGLLEFSKEHLHQLHVISMEPRKRLMHIDNKEITSLANSRISGANVVSPGFIAGNIYTSSK</sequence>
<keyword evidence="3" id="KW-1185">Reference proteome</keyword>
<evidence type="ECO:0000259" key="1">
    <source>
        <dbReference type="Pfam" id="PF13635"/>
    </source>
</evidence>
<dbReference type="KEGG" id="mmn:midi_00986"/>
<evidence type="ECO:0000313" key="2">
    <source>
        <dbReference type="EMBL" id="AEI89266.1"/>
    </source>
</evidence>
<evidence type="ECO:0000313" key="3">
    <source>
        <dbReference type="Proteomes" id="UP000006639"/>
    </source>
</evidence>